<dbReference type="GO" id="GO:0016491">
    <property type="term" value="F:oxidoreductase activity"/>
    <property type="evidence" value="ECO:0007669"/>
    <property type="project" value="UniProtKB-KW"/>
</dbReference>
<evidence type="ECO:0000256" key="1">
    <source>
        <dbReference type="ARBA" id="ARBA00006484"/>
    </source>
</evidence>
<dbReference type="SUPFAM" id="SSF51735">
    <property type="entry name" value="NAD(P)-binding Rossmann-fold domains"/>
    <property type="match status" value="1"/>
</dbReference>
<dbReference type="OrthoDB" id="294295at2759"/>
<organism evidence="3 4">
    <name type="scientific">Tetracentron sinense</name>
    <name type="common">Spur-leaf</name>
    <dbReference type="NCBI Taxonomy" id="13715"/>
    <lineage>
        <taxon>Eukaryota</taxon>
        <taxon>Viridiplantae</taxon>
        <taxon>Streptophyta</taxon>
        <taxon>Embryophyta</taxon>
        <taxon>Tracheophyta</taxon>
        <taxon>Spermatophyta</taxon>
        <taxon>Magnoliopsida</taxon>
        <taxon>Trochodendrales</taxon>
        <taxon>Trochodendraceae</taxon>
        <taxon>Tetracentron</taxon>
    </lineage>
</organism>
<evidence type="ECO:0000313" key="3">
    <source>
        <dbReference type="EMBL" id="KAF8395435.1"/>
    </source>
</evidence>
<name>A0A834YW55_TETSI</name>
<dbReference type="InterPro" id="IPR036291">
    <property type="entry name" value="NAD(P)-bd_dom_sf"/>
</dbReference>
<dbReference type="InterPro" id="IPR002347">
    <property type="entry name" value="SDR_fam"/>
</dbReference>
<evidence type="ECO:0000313" key="4">
    <source>
        <dbReference type="Proteomes" id="UP000655225"/>
    </source>
</evidence>
<reference evidence="3 4" key="1">
    <citation type="submission" date="2020-04" db="EMBL/GenBank/DDBJ databases">
        <title>Plant Genome Project.</title>
        <authorList>
            <person name="Zhang R.-G."/>
        </authorList>
    </citation>
    <scope>NUCLEOTIDE SEQUENCE [LARGE SCALE GENOMIC DNA]</scope>
    <source>
        <strain evidence="3">YNK0</strain>
        <tissue evidence="3">Leaf</tissue>
    </source>
</reference>
<dbReference type="PANTHER" id="PTHR43180">
    <property type="entry name" value="3-OXOACYL-(ACYL-CARRIER-PROTEIN) REDUCTASE (AFU_ORTHOLOGUE AFUA_6G11210)"/>
    <property type="match status" value="1"/>
</dbReference>
<keyword evidence="2" id="KW-0560">Oxidoreductase</keyword>
<protein>
    <submittedName>
        <fullName evidence="3">Uncharacterized protein</fullName>
    </submittedName>
</protein>
<gene>
    <name evidence="3" type="ORF">HHK36_019381</name>
</gene>
<dbReference type="EMBL" id="JABCRI010000013">
    <property type="protein sequence ID" value="KAF8395435.1"/>
    <property type="molecule type" value="Genomic_DNA"/>
</dbReference>
<evidence type="ECO:0000256" key="2">
    <source>
        <dbReference type="ARBA" id="ARBA00023002"/>
    </source>
</evidence>
<keyword evidence="4" id="KW-1185">Reference proteome</keyword>
<comment type="caution">
    <text evidence="3">The sequence shown here is derived from an EMBL/GenBank/DDBJ whole genome shotgun (WGS) entry which is preliminary data.</text>
</comment>
<sequence length="150" mass="16034">MRLLWCRDEGLLCCNDKWSSLAELGEAGAAVGANLGVHGAVLGLERSAMGTKKGLEGKVALITGGASGIGECTAKLFCKHGAKVQIPDIQDELAHSVCKHLGPTSASFVHCDVTDESDVGNRHHQVREARHYVQQCWHHGSGQTSQHSRL</sequence>
<dbReference type="PANTHER" id="PTHR43180:SF30">
    <property type="entry name" value="MOMILACTONE A SYNTHASE"/>
    <property type="match status" value="1"/>
</dbReference>
<accession>A0A834YW55</accession>
<proteinExistence type="inferred from homology"/>
<dbReference type="AlphaFoldDB" id="A0A834YW55"/>
<comment type="similarity">
    <text evidence="1">Belongs to the short-chain dehydrogenases/reductases (SDR) family.</text>
</comment>
<dbReference type="Pfam" id="PF00106">
    <property type="entry name" value="adh_short"/>
    <property type="match status" value="1"/>
</dbReference>
<dbReference type="Proteomes" id="UP000655225">
    <property type="component" value="Unassembled WGS sequence"/>
</dbReference>
<dbReference type="Gene3D" id="3.40.50.720">
    <property type="entry name" value="NAD(P)-binding Rossmann-like Domain"/>
    <property type="match status" value="1"/>
</dbReference>